<protein>
    <recommendedName>
        <fullName evidence="3">Tyr recombinase domain-containing protein</fullName>
    </recommendedName>
</protein>
<accession>X1H297</accession>
<dbReference type="GO" id="GO:0006310">
    <property type="term" value="P:DNA recombination"/>
    <property type="evidence" value="ECO:0007669"/>
    <property type="project" value="UniProtKB-KW"/>
</dbReference>
<dbReference type="Pfam" id="PF00589">
    <property type="entry name" value="Phage_integrase"/>
    <property type="match status" value="1"/>
</dbReference>
<keyword evidence="1" id="KW-0238">DNA-binding</keyword>
<dbReference type="EMBL" id="BARU01006966">
    <property type="protein sequence ID" value="GAH39408.1"/>
    <property type="molecule type" value="Genomic_DNA"/>
</dbReference>
<feature type="non-terminal residue" evidence="4">
    <location>
        <position position="1"/>
    </location>
</feature>
<dbReference type="InterPro" id="IPR013762">
    <property type="entry name" value="Integrase-like_cat_sf"/>
</dbReference>
<evidence type="ECO:0000256" key="2">
    <source>
        <dbReference type="ARBA" id="ARBA00023172"/>
    </source>
</evidence>
<comment type="caution">
    <text evidence="4">The sequence shown here is derived from an EMBL/GenBank/DDBJ whole genome shotgun (WGS) entry which is preliminary data.</text>
</comment>
<gene>
    <name evidence="4" type="ORF">S03H2_13730</name>
</gene>
<dbReference type="PANTHER" id="PTHR30349">
    <property type="entry name" value="PHAGE INTEGRASE-RELATED"/>
    <property type="match status" value="1"/>
</dbReference>
<dbReference type="PROSITE" id="PS51898">
    <property type="entry name" value="TYR_RECOMBINASE"/>
    <property type="match status" value="1"/>
</dbReference>
<organism evidence="4">
    <name type="scientific">marine sediment metagenome</name>
    <dbReference type="NCBI Taxonomy" id="412755"/>
    <lineage>
        <taxon>unclassified sequences</taxon>
        <taxon>metagenomes</taxon>
        <taxon>ecological metagenomes</taxon>
    </lineage>
</organism>
<evidence type="ECO:0000256" key="1">
    <source>
        <dbReference type="ARBA" id="ARBA00023125"/>
    </source>
</evidence>
<evidence type="ECO:0000259" key="3">
    <source>
        <dbReference type="PROSITE" id="PS51898"/>
    </source>
</evidence>
<dbReference type="AlphaFoldDB" id="X1H297"/>
<feature type="domain" description="Tyr recombinase" evidence="3">
    <location>
        <begin position="1"/>
        <end position="66"/>
    </location>
</feature>
<dbReference type="InterPro" id="IPR002104">
    <property type="entry name" value="Integrase_catalytic"/>
</dbReference>
<evidence type="ECO:0000313" key="4">
    <source>
        <dbReference type="EMBL" id="GAH39408.1"/>
    </source>
</evidence>
<dbReference type="Gene3D" id="1.10.443.10">
    <property type="entry name" value="Intergrase catalytic core"/>
    <property type="match status" value="1"/>
</dbReference>
<keyword evidence="2" id="KW-0233">DNA recombination</keyword>
<dbReference type="InterPro" id="IPR050090">
    <property type="entry name" value="Tyrosine_recombinase_XerCD"/>
</dbReference>
<name>X1H297_9ZZZZ</name>
<dbReference type="GO" id="GO:0015074">
    <property type="term" value="P:DNA integration"/>
    <property type="evidence" value="ECO:0007669"/>
    <property type="project" value="InterPro"/>
</dbReference>
<dbReference type="GO" id="GO:0003677">
    <property type="term" value="F:DNA binding"/>
    <property type="evidence" value="ECO:0007669"/>
    <property type="project" value="UniProtKB-KW"/>
</dbReference>
<dbReference type="PANTHER" id="PTHR30349:SF41">
    <property type="entry name" value="INTEGRASE_RECOMBINASE PROTEIN MJ0367-RELATED"/>
    <property type="match status" value="1"/>
</dbReference>
<dbReference type="InterPro" id="IPR011010">
    <property type="entry name" value="DNA_brk_join_enz"/>
</dbReference>
<reference evidence="4" key="1">
    <citation type="journal article" date="2014" name="Front. Microbiol.">
        <title>High frequency of phylogenetically diverse reductive dehalogenase-homologous genes in deep subseafloor sedimentary metagenomes.</title>
        <authorList>
            <person name="Kawai M."/>
            <person name="Futagami T."/>
            <person name="Toyoda A."/>
            <person name="Takaki Y."/>
            <person name="Nishi S."/>
            <person name="Hori S."/>
            <person name="Arai W."/>
            <person name="Tsubouchi T."/>
            <person name="Morono Y."/>
            <person name="Uchiyama I."/>
            <person name="Ito T."/>
            <person name="Fujiyama A."/>
            <person name="Inagaki F."/>
            <person name="Takami H."/>
        </authorList>
    </citation>
    <scope>NUCLEOTIDE SEQUENCE</scope>
    <source>
        <strain evidence="4">Expedition CK06-06</strain>
    </source>
</reference>
<proteinExistence type="predicted"/>
<dbReference type="SUPFAM" id="SSF56349">
    <property type="entry name" value="DNA breaking-rejoining enzymes"/>
    <property type="match status" value="1"/>
</dbReference>
<sequence>WQMVKRYAQSLNLDIHPHMIRHSFATHLMEGGADLKTVQALLGHVKPSTTQIYTRIKDKRLKEIIDKHHPGA</sequence>